<dbReference type="AlphaFoldDB" id="G1XHV4"/>
<feature type="region of interest" description="Disordered" evidence="1">
    <location>
        <begin position="280"/>
        <end position="301"/>
    </location>
</feature>
<keyword evidence="2" id="KW-0812">Transmembrane</keyword>
<keyword evidence="2" id="KW-1133">Transmembrane helix</keyword>
<comment type="caution">
    <text evidence="3">The sequence shown here is derived from an EMBL/GenBank/DDBJ whole genome shotgun (WGS) entry which is preliminary data.</text>
</comment>
<dbReference type="Proteomes" id="UP000008784">
    <property type="component" value="Unassembled WGS sequence"/>
</dbReference>
<name>G1XHV4_ARTOA</name>
<evidence type="ECO:0000256" key="1">
    <source>
        <dbReference type="SAM" id="MobiDB-lite"/>
    </source>
</evidence>
<dbReference type="GeneID" id="22895101"/>
<dbReference type="RefSeq" id="XP_011124066.1">
    <property type="nucleotide sequence ID" value="XM_011125764.1"/>
</dbReference>
<sequence length="339" mass="38256">MVCQPPPGESYSNYFNFRALTTGQSSSLLNTLTPILSIVSGDLFQTITSFTPVRDTIVGEFMEMAAPARHPLIVLIALQKSNLAYASLFEKSLGSLSATMDKILQKIYDLCSSRREWFYDASRVELKKSTSNSVLRKPPNKITSSQNEGPLLLCLPEIAKYFFTNIQSSKRLLVREAVASDIERFAQNLKQSHNYRLHWKDWFIIDCKAVRQHFSSNIHYGSETSNLSNGFVWEFWSSESTKQYQEYVTYIMIGLIGLGVYIIGQASIIELLGPEDKKRSSESLVPSNNVLPSGQQDESSPAHEDSEFELFQVIFGMELPVVLLFISWPSLDSSRITCV</sequence>
<reference evidence="3 4" key="1">
    <citation type="journal article" date="2011" name="PLoS Pathog.">
        <title>Genomic and proteomic analyses of the fungus Arthrobotrys oligospora provide insights into nematode-trap formation.</title>
        <authorList>
            <person name="Yang J."/>
            <person name="Wang L."/>
            <person name="Ji X."/>
            <person name="Feng Y."/>
            <person name="Li X."/>
            <person name="Zou C."/>
            <person name="Xu J."/>
            <person name="Ren Y."/>
            <person name="Mi Q."/>
            <person name="Wu J."/>
            <person name="Liu S."/>
            <person name="Liu Y."/>
            <person name="Huang X."/>
            <person name="Wang H."/>
            <person name="Niu X."/>
            <person name="Li J."/>
            <person name="Liang L."/>
            <person name="Luo Y."/>
            <person name="Ji K."/>
            <person name="Zhou W."/>
            <person name="Yu Z."/>
            <person name="Li G."/>
            <person name="Liu Y."/>
            <person name="Li L."/>
            <person name="Qiao M."/>
            <person name="Feng L."/>
            <person name="Zhang K.-Q."/>
        </authorList>
    </citation>
    <scope>NUCLEOTIDE SEQUENCE [LARGE SCALE GENOMIC DNA]</scope>
    <source>
        <strain evidence="4">ATCC 24927 / CBS 115.81 / DSM 1491</strain>
    </source>
</reference>
<evidence type="ECO:0000313" key="4">
    <source>
        <dbReference type="Proteomes" id="UP000008784"/>
    </source>
</evidence>
<keyword evidence="2" id="KW-0472">Membrane</keyword>
<protein>
    <submittedName>
        <fullName evidence="3">Uncharacterized protein</fullName>
    </submittedName>
</protein>
<dbReference type="InParanoid" id="G1XHV4"/>
<dbReference type="HOGENOM" id="CLU_818808_0_0_1"/>
<feature type="compositionally biased region" description="Polar residues" evidence="1">
    <location>
        <begin position="282"/>
        <end position="299"/>
    </location>
</feature>
<evidence type="ECO:0000313" key="3">
    <source>
        <dbReference type="EMBL" id="EGX47262.1"/>
    </source>
</evidence>
<organism evidence="3 4">
    <name type="scientific">Arthrobotrys oligospora (strain ATCC 24927 / CBS 115.81 / DSM 1491)</name>
    <name type="common">Nematode-trapping fungus</name>
    <name type="synonym">Didymozoophaga oligospora</name>
    <dbReference type="NCBI Taxonomy" id="756982"/>
    <lineage>
        <taxon>Eukaryota</taxon>
        <taxon>Fungi</taxon>
        <taxon>Dikarya</taxon>
        <taxon>Ascomycota</taxon>
        <taxon>Pezizomycotina</taxon>
        <taxon>Orbiliomycetes</taxon>
        <taxon>Orbiliales</taxon>
        <taxon>Orbiliaceae</taxon>
        <taxon>Orbilia</taxon>
        <taxon>Orbilia oligospora</taxon>
    </lineage>
</organism>
<proteinExistence type="predicted"/>
<accession>G1XHV4</accession>
<keyword evidence="4" id="KW-1185">Reference proteome</keyword>
<dbReference type="EMBL" id="ADOT01000163">
    <property type="protein sequence ID" value="EGX47262.1"/>
    <property type="molecule type" value="Genomic_DNA"/>
</dbReference>
<evidence type="ECO:0000256" key="2">
    <source>
        <dbReference type="SAM" id="Phobius"/>
    </source>
</evidence>
<gene>
    <name evidence="3" type="ORF">AOL_s00091g6</name>
</gene>
<feature type="transmembrane region" description="Helical" evidence="2">
    <location>
        <begin position="247"/>
        <end position="272"/>
    </location>
</feature>